<accession>A0A418QSI0</accession>
<dbReference type="PROSITE" id="PS51186">
    <property type="entry name" value="GNAT"/>
    <property type="match status" value="1"/>
</dbReference>
<evidence type="ECO:0000259" key="1">
    <source>
        <dbReference type="PROSITE" id="PS51186"/>
    </source>
</evidence>
<dbReference type="Pfam" id="PF04377">
    <property type="entry name" value="ATE_C"/>
    <property type="match status" value="1"/>
</dbReference>
<reference evidence="2 3" key="2">
    <citation type="submission" date="2019-01" db="EMBL/GenBank/DDBJ databases">
        <title>Hymenobacter humicola sp. nov., isolated from soils in Antarctica.</title>
        <authorList>
            <person name="Sedlacek I."/>
            <person name="Holochova P."/>
            <person name="Kralova S."/>
            <person name="Pantucek R."/>
            <person name="Stankova E."/>
            <person name="Vrbovska V."/>
            <person name="Kristofova L."/>
            <person name="Svec P."/>
            <person name="Busse H.-J."/>
        </authorList>
    </citation>
    <scope>NUCLEOTIDE SEQUENCE [LARGE SCALE GENOMIC DNA]</scope>
    <source>
        <strain evidence="2 3">CCM 8852</strain>
    </source>
</reference>
<dbReference type="InterPro" id="IPR000182">
    <property type="entry name" value="GNAT_dom"/>
</dbReference>
<dbReference type="GO" id="GO:0005737">
    <property type="term" value="C:cytoplasm"/>
    <property type="evidence" value="ECO:0007669"/>
    <property type="project" value="TreeGrafter"/>
</dbReference>
<evidence type="ECO:0000313" key="3">
    <source>
        <dbReference type="Proteomes" id="UP000284250"/>
    </source>
</evidence>
<reference evidence="2 3" key="1">
    <citation type="submission" date="2018-09" db="EMBL/GenBank/DDBJ databases">
        <authorList>
            <person name="Zeman M."/>
            <person name="Pardy F."/>
        </authorList>
    </citation>
    <scope>NUCLEOTIDE SEQUENCE [LARGE SCALE GENOMIC DNA]</scope>
    <source>
        <strain evidence="2 3">CCM 8852</strain>
    </source>
</reference>
<dbReference type="PANTHER" id="PTHR21367">
    <property type="entry name" value="ARGININE-TRNA-PROTEIN TRANSFERASE 1"/>
    <property type="match status" value="1"/>
</dbReference>
<keyword evidence="2" id="KW-0808">Transferase</keyword>
<dbReference type="InterPro" id="IPR016181">
    <property type="entry name" value="Acyl_CoA_acyltransferase"/>
</dbReference>
<dbReference type="GO" id="GO:0004057">
    <property type="term" value="F:arginyl-tRNA--protein transferase activity"/>
    <property type="evidence" value="ECO:0007669"/>
    <property type="project" value="InterPro"/>
</dbReference>
<dbReference type="GO" id="GO:0016747">
    <property type="term" value="F:acyltransferase activity, transferring groups other than amino-acyl groups"/>
    <property type="evidence" value="ECO:0007669"/>
    <property type="project" value="InterPro"/>
</dbReference>
<feature type="domain" description="N-acetyltransferase" evidence="1">
    <location>
        <begin position="64"/>
        <end position="232"/>
    </location>
</feature>
<evidence type="ECO:0000313" key="2">
    <source>
        <dbReference type="EMBL" id="RIY07980.1"/>
    </source>
</evidence>
<dbReference type="EMBL" id="QYCN01000025">
    <property type="protein sequence ID" value="RIY07980.1"/>
    <property type="molecule type" value="Genomic_DNA"/>
</dbReference>
<gene>
    <name evidence="2" type="ORF">D0T11_15170</name>
</gene>
<dbReference type="InterPro" id="IPR030700">
    <property type="entry name" value="N-end_Aminoacyl_Trfase"/>
</dbReference>
<keyword evidence="3" id="KW-1185">Reference proteome</keyword>
<dbReference type="PANTHER" id="PTHR21367:SF1">
    <property type="entry name" value="ARGINYL-TRNA--PROTEIN TRANSFERASE 1"/>
    <property type="match status" value="1"/>
</dbReference>
<sequence>MPGEALDFYLGQGYYRMHQDLFTCRFLPIEGELYTVHWLRLRLADVQYGPTQRRLLRLNAPFSVTIQPFQLTPELEELYARYRRNISFEAPDTVEAFLLAGATHNVFRTEVLAVRDEGRLIAAGIFDRGARTLAGIMNFYDPAYRKNSLGKYLMLLKLEHARRCGHVYYYPGYLVNNYPKFDYKLFPCLAATEVFDCRRSEWQPFAWDAVREQSAELLAGWQAKEEWEQDPE</sequence>
<dbReference type="InterPro" id="IPR007472">
    <property type="entry name" value="N-end_Aminoacyl_Trfase_C"/>
</dbReference>
<name>A0A418QSI0_9BACT</name>
<comment type="caution">
    <text evidence="2">The sequence shown here is derived from an EMBL/GenBank/DDBJ whole genome shotgun (WGS) entry which is preliminary data.</text>
</comment>
<organism evidence="2 3">
    <name type="scientific">Hymenobacter rubripertinctus</name>
    <dbReference type="NCBI Taxonomy" id="2029981"/>
    <lineage>
        <taxon>Bacteria</taxon>
        <taxon>Pseudomonadati</taxon>
        <taxon>Bacteroidota</taxon>
        <taxon>Cytophagia</taxon>
        <taxon>Cytophagales</taxon>
        <taxon>Hymenobacteraceae</taxon>
        <taxon>Hymenobacter</taxon>
    </lineage>
</organism>
<dbReference type="OrthoDB" id="9782022at2"/>
<dbReference type="AlphaFoldDB" id="A0A418QSI0"/>
<dbReference type="Proteomes" id="UP000284250">
    <property type="component" value="Unassembled WGS sequence"/>
</dbReference>
<dbReference type="Gene3D" id="3.40.630.30">
    <property type="match status" value="1"/>
</dbReference>
<dbReference type="SUPFAM" id="SSF55729">
    <property type="entry name" value="Acyl-CoA N-acyltransferases (Nat)"/>
    <property type="match status" value="1"/>
</dbReference>
<proteinExistence type="predicted"/>
<protein>
    <submittedName>
        <fullName evidence="2">GNAT family N-acetyltransferase</fullName>
    </submittedName>
</protein>